<name>A0ABU7QC81_9ACTN</name>
<protein>
    <submittedName>
        <fullName evidence="3">Uncharacterized protein</fullName>
    </submittedName>
</protein>
<sequence length="283" mass="30326">MTRRDLTTMEWIRAAAQRISVGSGRLCWLIARRVTSRGAARARAWWTGVKGWLAEAVGLAWLLRLGLLIGAALIARKALLAIGRSLGNAHAPEGLMWVLAVVWLIAAYRVGHPEWQTPAEPEPGTESEQAPAEAEEETAEDDDEPEAGAEQASAGPWEPALPHLRIALARVGTPHAHLAVLAADLGTTPERVREALEKWGIPIEAVRMQGRGTSTGVKGGGAVHPALVLRPEDEAVVAAGQPRNNNNNAQDRPAEKGLRVERIGQSGAIIRDPAEAVSRRHAV</sequence>
<evidence type="ECO:0000256" key="1">
    <source>
        <dbReference type="SAM" id="MobiDB-lite"/>
    </source>
</evidence>
<feature type="transmembrane region" description="Helical" evidence="2">
    <location>
        <begin position="52"/>
        <end position="74"/>
    </location>
</feature>
<evidence type="ECO:0000256" key="2">
    <source>
        <dbReference type="SAM" id="Phobius"/>
    </source>
</evidence>
<proteinExistence type="predicted"/>
<accession>A0ABU7QC81</accession>
<feature type="compositionally biased region" description="Acidic residues" evidence="1">
    <location>
        <begin position="133"/>
        <end position="147"/>
    </location>
</feature>
<keyword evidence="2" id="KW-0812">Transmembrane</keyword>
<keyword evidence="4" id="KW-1185">Reference proteome</keyword>
<reference evidence="3 4" key="1">
    <citation type="submission" date="2023-11" db="EMBL/GenBank/DDBJ databases">
        <title>30 novel species of actinomycetes from the DSMZ collection.</title>
        <authorList>
            <person name="Nouioui I."/>
        </authorList>
    </citation>
    <scope>NUCLEOTIDE SEQUENCE [LARGE SCALE GENOMIC DNA]</scope>
    <source>
        <strain evidence="3 4">DSM 41524</strain>
    </source>
</reference>
<keyword evidence="2" id="KW-1133">Transmembrane helix</keyword>
<evidence type="ECO:0000313" key="4">
    <source>
        <dbReference type="Proteomes" id="UP001354709"/>
    </source>
</evidence>
<organism evidence="3 4">
    <name type="scientific">Streptomyces asiaticus subsp. ignotus</name>
    <dbReference type="NCBI Taxonomy" id="3098222"/>
    <lineage>
        <taxon>Bacteria</taxon>
        <taxon>Bacillati</taxon>
        <taxon>Actinomycetota</taxon>
        <taxon>Actinomycetes</taxon>
        <taxon>Kitasatosporales</taxon>
        <taxon>Streptomycetaceae</taxon>
        <taxon>Streptomyces</taxon>
        <taxon>Streptomyces violaceusniger group</taxon>
    </lineage>
</organism>
<dbReference type="EMBL" id="JAZBJO010000045">
    <property type="protein sequence ID" value="MEE4598239.1"/>
    <property type="molecule type" value="Genomic_DNA"/>
</dbReference>
<comment type="caution">
    <text evidence="3">The sequence shown here is derived from an EMBL/GenBank/DDBJ whole genome shotgun (WGS) entry which is preliminary data.</text>
</comment>
<gene>
    <name evidence="3" type="ORF">V2J94_41460</name>
</gene>
<feature type="region of interest" description="Disordered" evidence="1">
    <location>
        <begin position="115"/>
        <end position="156"/>
    </location>
</feature>
<keyword evidence="2" id="KW-0472">Membrane</keyword>
<evidence type="ECO:0000313" key="3">
    <source>
        <dbReference type="EMBL" id="MEE4598239.1"/>
    </source>
</evidence>
<dbReference type="RefSeq" id="WP_330815458.1">
    <property type="nucleotide sequence ID" value="NZ_JAZBJO010000045.1"/>
</dbReference>
<dbReference type="Proteomes" id="UP001354709">
    <property type="component" value="Unassembled WGS sequence"/>
</dbReference>